<dbReference type="Pfam" id="PF01022">
    <property type="entry name" value="HTH_5"/>
    <property type="match status" value="1"/>
</dbReference>
<reference evidence="5 6" key="1">
    <citation type="journal article" date="2018" name="Sci. Rep.">
        <title>Genome Features and Biochemical Characteristics of a Robust, Fast Growing and Naturally Transformable Cyanobacterium Synechococcus elongatus PCC 11801 Isolated from India.</title>
        <authorList>
            <person name="Jaiswal D."/>
            <person name="Sengupta A."/>
            <person name="Sohoni S."/>
            <person name="Sengupta S."/>
            <person name="Phadnavis A.G."/>
            <person name="Pakrasi H.B."/>
            <person name="Wangikar P.P."/>
        </authorList>
    </citation>
    <scope>NUCLEOTIDE SEQUENCE [LARGE SCALE GENOMIC DNA]</scope>
    <source>
        <strain evidence="5 6">PCC 11801</strain>
    </source>
</reference>
<proteinExistence type="predicted"/>
<dbReference type="SUPFAM" id="SSF46785">
    <property type="entry name" value="Winged helix' DNA-binding domain"/>
    <property type="match status" value="1"/>
</dbReference>
<keyword evidence="1" id="KW-0805">Transcription regulation</keyword>
<dbReference type="InterPro" id="IPR001845">
    <property type="entry name" value="HTH_ArsR_DNA-bd_dom"/>
</dbReference>
<dbReference type="InterPro" id="IPR036390">
    <property type="entry name" value="WH_DNA-bd_sf"/>
</dbReference>
<dbReference type="PROSITE" id="PS50987">
    <property type="entry name" value="HTH_ARSR_2"/>
    <property type="match status" value="1"/>
</dbReference>
<dbReference type="CDD" id="cd00090">
    <property type="entry name" value="HTH_ARSR"/>
    <property type="match status" value="1"/>
</dbReference>
<dbReference type="NCBIfam" id="NF033788">
    <property type="entry name" value="HTH_metalloreg"/>
    <property type="match status" value="1"/>
</dbReference>
<dbReference type="InterPro" id="IPR018334">
    <property type="entry name" value="ArsR_HTH"/>
</dbReference>
<evidence type="ECO:0000313" key="6">
    <source>
        <dbReference type="Proteomes" id="UP000267249"/>
    </source>
</evidence>
<keyword evidence="3" id="KW-0804">Transcription</keyword>
<evidence type="ECO:0000256" key="2">
    <source>
        <dbReference type="ARBA" id="ARBA00023125"/>
    </source>
</evidence>
<evidence type="ECO:0000256" key="1">
    <source>
        <dbReference type="ARBA" id="ARBA00023015"/>
    </source>
</evidence>
<keyword evidence="2" id="KW-0238">DNA-binding</keyword>
<dbReference type="Proteomes" id="UP000267249">
    <property type="component" value="Chromosome"/>
</dbReference>
<dbReference type="PROSITE" id="PS00846">
    <property type="entry name" value="HTH_ARSR_1"/>
    <property type="match status" value="1"/>
</dbReference>
<dbReference type="EMBL" id="CP030139">
    <property type="protein sequence ID" value="AZB72724.1"/>
    <property type="molecule type" value="Genomic_DNA"/>
</dbReference>
<dbReference type="InterPro" id="IPR011991">
    <property type="entry name" value="ArsR-like_HTH"/>
</dbReference>
<dbReference type="GO" id="GO:0003700">
    <property type="term" value="F:DNA-binding transcription factor activity"/>
    <property type="evidence" value="ECO:0007669"/>
    <property type="project" value="InterPro"/>
</dbReference>
<dbReference type="InterPro" id="IPR051011">
    <property type="entry name" value="Metal_resp_trans_reg"/>
</dbReference>
<evidence type="ECO:0000313" key="5">
    <source>
        <dbReference type="EMBL" id="AZB72724.1"/>
    </source>
</evidence>
<name>A0AAN1QNQ1_SYNEL</name>
<dbReference type="RefSeq" id="WP_208672921.1">
    <property type="nucleotide sequence ID" value="NZ_CP030139.2"/>
</dbReference>
<dbReference type="SMART" id="SM00418">
    <property type="entry name" value="HTH_ARSR"/>
    <property type="match status" value="1"/>
</dbReference>
<dbReference type="PANTHER" id="PTHR43132">
    <property type="entry name" value="ARSENICAL RESISTANCE OPERON REPRESSOR ARSR-RELATED"/>
    <property type="match status" value="1"/>
</dbReference>
<dbReference type="PRINTS" id="PR00778">
    <property type="entry name" value="HTHARSR"/>
</dbReference>
<accession>A0AAN1QNQ1</accession>
<protein>
    <submittedName>
        <fullName evidence="5">Metalloregulator ArsR/SmtB family transcription factor</fullName>
    </submittedName>
</protein>
<feature type="domain" description="HTH arsR-type" evidence="4">
    <location>
        <begin position="28"/>
        <end position="122"/>
    </location>
</feature>
<organism evidence="5 6">
    <name type="scientific">Synechococcus elongatus PCC 11801</name>
    <dbReference type="NCBI Taxonomy" id="2219813"/>
    <lineage>
        <taxon>Bacteria</taxon>
        <taxon>Bacillati</taxon>
        <taxon>Cyanobacteriota</taxon>
        <taxon>Cyanophyceae</taxon>
        <taxon>Synechococcales</taxon>
        <taxon>Synechococcaceae</taxon>
        <taxon>Synechococcus</taxon>
    </lineage>
</organism>
<dbReference type="InterPro" id="IPR036388">
    <property type="entry name" value="WH-like_DNA-bd_sf"/>
</dbReference>
<gene>
    <name evidence="5" type="ORF">DOP62_08390</name>
</gene>
<evidence type="ECO:0000259" key="4">
    <source>
        <dbReference type="PROSITE" id="PS50987"/>
    </source>
</evidence>
<dbReference type="GO" id="GO:0003677">
    <property type="term" value="F:DNA binding"/>
    <property type="evidence" value="ECO:0007669"/>
    <property type="project" value="UniProtKB-KW"/>
</dbReference>
<dbReference type="AlphaFoldDB" id="A0AAN1QNQ1"/>
<evidence type="ECO:0000256" key="3">
    <source>
        <dbReference type="ARBA" id="ARBA00023163"/>
    </source>
</evidence>
<dbReference type="PANTHER" id="PTHR43132:SF6">
    <property type="entry name" value="HTH-TYPE TRANSCRIPTIONAL REPRESSOR CZRA"/>
    <property type="match status" value="1"/>
</dbReference>
<sequence length="123" mass="13514">MTKPALQDGDAAVCQGTHAAIASELQAVAPEVAQSLAEFFAVLADPNRLRLLSLLAQSELCVGDLAQAIGLSESAVSHQLRSLRNLRLVSYRKQGRHVYYRLQDHHIVALYQNALDHLQECPE</sequence>
<dbReference type="Gene3D" id="1.10.10.10">
    <property type="entry name" value="Winged helix-like DNA-binding domain superfamily/Winged helix DNA-binding domain"/>
    <property type="match status" value="1"/>
</dbReference>